<reference evidence="1" key="1">
    <citation type="journal article" date="2020" name="Stud. Mycol.">
        <title>101 Dothideomycetes genomes: a test case for predicting lifestyles and emergence of pathogens.</title>
        <authorList>
            <person name="Haridas S."/>
            <person name="Albert R."/>
            <person name="Binder M."/>
            <person name="Bloem J."/>
            <person name="Labutti K."/>
            <person name="Salamov A."/>
            <person name="Andreopoulos B."/>
            <person name="Baker S."/>
            <person name="Barry K."/>
            <person name="Bills G."/>
            <person name="Bluhm B."/>
            <person name="Cannon C."/>
            <person name="Castanera R."/>
            <person name="Culley D."/>
            <person name="Daum C."/>
            <person name="Ezra D."/>
            <person name="Gonzalez J."/>
            <person name="Henrissat B."/>
            <person name="Kuo A."/>
            <person name="Liang C."/>
            <person name="Lipzen A."/>
            <person name="Lutzoni F."/>
            <person name="Magnuson J."/>
            <person name="Mondo S."/>
            <person name="Nolan M."/>
            <person name="Ohm R."/>
            <person name="Pangilinan J."/>
            <person name="Park H.-J."/>
            <person name="Ramirez L."/>
            <person name="Alfaro M."/>
            <person name="Sun H."/>
            <person name="Tritt A."/>
            <person name="Yoshinaga Y."/>
            <person name="Zwiers L.-H."/>
            <person name="Turgeon B."/>
            <person name="Goodwin S."/>
            <person name="Spatafora J."/>
            <person name="Crous P."/>
            <person name="Grigoriev I."/>
        </authorList>
    </citation>
    <scope>NUCLEOTIDE SEQUENCE</scope>
    <source>
        <strain evidence="1">SCOH1-5</strain>
    </source>
</reference>
<organism evidence="1 2">
    <name type="scientific">Cercospora zeae-maydis SCOH1-5</name>
    <dbReference type="NCBI Taxonomy" id="717836"/>
    <lineage>
        <taxon>Eukaryota</taxon>
        <taxon>Fungi</taxon>
        <taxon>Dikarya</taxon>
        <taxon>Ascomycota</taxon>
        <taxon>Pezizomycotina</taxon>
        <taxon>Dothideomycetes</taxon>
        <taxon>Dothideomycetidae</taxon>
        <taxon>Mycosphaerellales</taxon>
        <taxon>Mycosphaerellaceae</taxon>
        <taxon>Cercospora</taxon>
    </lineage>
</organism>
<gene>
    <name evidence="1" type="ORF">CERZMDRAFT_101608</name>
</gene>
<evidence type="ECO:0000313" key="1">
    <source>
        <dbReference type="EMBL" id="KAF2208154.1"/>
    </source>
</evidence>
<accession>A0A6A6F4D1</accession>
<dbReference type="OrthoDB" id="3634597at2759"/>
<evidence type="ECO:0000313" key="2">
    <source>
        <dbReference type="Proteomes" id="UP000799539"/>
    </source>
</evidence>
<protein>
    <submittedName>
        <fullName evidence="1">Uncharacterized protein</fullName>
    </submittedName>
</protein>
<sequence length="136" mass="15297">MNENAREWAKQMIANSNRAFRDEENAIYLVRHPELSTSKLDLTDRIQLEMTCAPPGNPASTKLINALEGQFVIWNLRPKSHVVASSTEMKLSWLVAIGNNRAIPPIPELESKEIKVTKVREGVVPEPETGHNQDDI</sequence>
<proteinExistence type="predicted"/>
<dbReference type="Proteomes" id="UP000799539">
    <property type="component" value="Unassembled WGS sequence"/>
</dbReference>
<dbReference type="EMBL" id="ML992696">
    <property type="protein sequence ID" value="KAF2208154.1"/>
    <property type="molecule type" value="Genomic_DNA"/>
</dbReference>
<name>A0A6A6F4D1_9PEZI</name>
<keyword evidence="2" id="KW-1185">Reference proteome</keyword>
<dbReference type="AlphaFoldDB" id="A0A6A6F4D1"/>